<sequence>MRVVSETKYYKVLAKLYEKCASLSAQLDIYEFDSPKDEQFEQSENSDDNIIKRTQNKRKQKYIPNTIIKLEEEQQKQQYQYLSKNKKTISQNNNGKSTKIKKKIKKPKNYEFSSSSSQTSSSYN</sequence>
<comment type="caution">
    <text evidence="2">The sequence shown here is derived from an EMBL/GenBank/DDBJ whole genome shotgun (WGS) entry which is preliminary data.</text>
</comment>
<dbReference type="AlphaFoldDB" id="A0A8S1V850"/>
<feature type="compositionally biased region" description="Low complexity" evidence="1">
    <location>
        <begin position="113"/>
        <end position="124"/>
    </location>
</feature>
<gene>
    <name evidence="2" type="ORF">PPENT_87.1.T0580078</name>
</gene>
<feature type="compositionally biased region" description="Basic residues" evidence="1">
    <location>
        <begin position="98"/>
        <end position="107"/>
    </location>
</feature>
<proteinExistence type="predicted"/>
<reference evidence="2" key="1">
    <citation type="submission" date="2021-01" db="EMBL/GenBank/DDBJ databases">
        <authorList>
            <consortium name="Genoscope - CEA"/>
            <person name="William W."/>
        </authorList>
    </citation>
    <scope>NUCLEOTIDE SEQUENCE</scope>
</reference>
<organism evidence="2 3">
    <name type="scientific">Paramecium pentaurelia</name>
    <dbReference type="NCBI Taxonomy" id="43138"/>
    <lineage>
        <taxon>Eukaryota</taxon>
        <taxon>Sar</taxon>
        <taxon>Alveolata</taxon>
        <taxon>Ciliophora</taxon>
        <taxon>Intramacronucleata</taxon>
        <taxon>Oligohymenophorea</taxon>
        <taxon>Peniculida</taxon>
        <taxon>Parameciidae</taxon>
        <taxon>Paramecium</taxon>
    </lineage>
</organism>
<dbReference type="OrthoDB" id="311507at2759"/>
<protein>
    <submittedName>
        <fullName evidence="2">Uncharacterized protein</fullName>
    </submittedName>
</protein>
<dbReference type="Proteomes" id="UP000689195">
    <property type="component" value="Unassembled WGS sequence"/>
</dbReference>
<accession>A0A8S1V850</accession>
<feature type="region of interest" description="Disordered" evidence="1">
    <location>
        <begin position="83"/>
        <end position="124"/>
    </location>
</feature>
<name>A0A8S1V850_9CILI</name>
<keyword evidence="3" id="KW-1185">Reference proteome</keyword>
<evidence type="ECO:0000313" key="3">
    <source>
        <dbReference type="Proteomes" id="UP000689195"/>
    </source>
</evidence>
<evidence type="ECO:0000313" key="2">
    <source>
        <dbReference type="EMBL" id="CAD8172831.1"/>
    </source>
</evidence>
<evidence type="ECO:0000256" key="1">
    <source>
        <dbReference type="SAM" id="MobiDB-lite"/>
    </source>
</evidence>
<dbReference type="EMBL" id="CAJJDO010000058">
    <property type="protein sequence ID" value="CAD8172831.1"/>
    <property type="molecule type" value="Genomic_DNA"/>
</dbReference>
<feature type="region of interest" description="Disordered" evidence="1">
    <location>
        <begin position="37"/>
        <end position="57"/>
    </location>
</feature>